<reference evidence="2" key="1">
    <citation type="journal article" date="2019" name="G3 (Bethesda)">
        <title>Genome Assemblies of Two Rare Opportunistic Yeast Pathogens: Diutina rugosa (syn. Candida rugosa) and Trichomonascus ciferrii (syn. Candida ciferrii).</title>
        <authorList>
            <person name="Mixao V."/>
            <person name="Saus E."/>
            <person name="Hansen A.P."/>
            <person name="Lass-Florl C."/>
            <person name="Gabaldon T."/>
        </authorList>
    </citation>
    <scope>NUCLEOTIDE SEQUENCE</scope>
    <source>
        <strain evidence="2">CBS 4856</strain>
    </source>
</reference>
<dbReference type="AlphaFoldDB" id="A0A642V742"/>
<keyword evidence="3" id="KW-1185">Reference proteome</keyword>
<dbReference type="OrthoDB" id="10265971at2759"/>
<sequence length="421" mass="48533">MAVGEGFGRERNEVLETLWRLIRKNHETYAILFRKQDYHNHVPNTMTSAYVLGASSEHLEEILESEGKRLIKWDDISKRSDLVLTRENWLEHVGDRDYEHAFFDFYTRELLHNEEGTDWRQVVRHYLNVPVANGSTLLLEGLFGDVLHPVINLGYAQELDNPLLAIEALTLITCAYTRDLGVLCEESEKVEALTDDPLEIFHRIRADCELDERVRDSRKWRVHHIATEFHEKITRYCGQLEINRHVTADKLLHLGALVFAATHKDNDPQYDFILLHTLTATHELIELIKAAETDSGFIPPDKSIQNQMLSRLWVSFILVYIAQGRPLIKPERIADYPIKSTSSAWEEAVTLTLTGKQRLDIHIPKVVRALLFCQNHLNDRNGFYARAALCFTRNFSENGYAKLNGHQMDVKDLDAVKEAPS</sequence>
<gene>
    <name evidence="2" type="ORF">TRICI_002298</name>
</gene>
<dbReference type="VEuPathDB" id="FungiDB:TRICI_002298"/>
<name>A0A642V742_9ASCO</name>
<keyword evidence="1" id="KW-0560">Oxidoreductase</keyword>
<dbReference type="PANTHER" id="PTHR35870:SF6">
    <property type="entry name" value="MGS207 PROTEIN"/>
    <property type="match status" value="1"/>
</dbReference>
<comment type="caution">
    <text evidence="2">The sequence shown here is derived from an EMBL/GenBank/DDBJ whole genome shotgun (WGS) entry which is preliminary data.</text>
</comment>
<dbReference type="EMBL" id="SWFS01000157">
    <property type="protein sequence ID" value="KAA8915559.1"/>
    <property type="molecule type" value="Genomic_DNA"/>
</dbReference>
<accession>A0A642V742</accession>
<dbReference type="Proteomes" id="UP000761534">
    <property type="component" value="Unassembled WGS sequence"/>
</dbReference>
<organism evidence="2 3">
    <name type="scientific">Trichomonascus ciferrii</name>
    <dbReference type="NCBI Taxonomy" id="44093"/>
    <lineage>
        <taxon>Eukaryota</taxon>
        <taxon>Fungi</taxon>
        <taxon>Dikarya</taxon>
        <taxon>Ascomycota</taxon>
        <taxon>Saccharomycotina</taxon>
        <taxon>Dipodascomycetes</taxon>
        <taxon>Dipodascales</taxon>
        <taxon>Trichomonascaceae</taxon>
        <taxon>Trichomonascus</taxon>
        <taxon>Trichomonascus ciferrii complex</taxon>
    </lineage>
</organism>
<dbReference type="GO" id="GO:0016491">
    <property type="term" value="F:oxidoreductase activity"/>
    <property type="evidence" value="ECO:0007669"/>
    <property type="project" value="UniProtKB-KW"/>
</dbReference>
<evidence type="ECO:0000313" key="2">
    <source>
        <dbReference type="EMBL" id="KAA8915559.1"/>
    </source>
</evidence>
<protein>
    <submittedName>
        <fullName evidence="2">Uncharacterized protein</fullName>
    </submittedName>
</protein>
<dbReference type="Pfam" id="PF14027">
    <property type="entry name" value="Questin_oxidase"/>
    <property type="match status" value="1"/>
</dbReference>
<dbReference type="InterPro" id="IPR025337">
    <property type="entry name" value="Questin_oxidase-like"/>
</dbReference>
<evidence type="ECO:0000256" key="1">
    <source>
        <dbReference type="ARBA" id="ARBA00023002"/>
    </source>
</evidence>
<dbReference type="PANTHER" id="PTHR35870">
    <property type="entry name" value="PROTEIN, PUTATIVE (AFU_ORTHOLOGUE AFUA_5G03330)-RELATED"/>
    <property type="match status" value="1"/>
</dbReference>
<evidence type="ECO:0000313" key="3">
    <source>
        <dbReference type="Proteomes" id="UP000761534"/>
    </source>
</evidence>
<proteinExistence type="predicted"/>